<evidence type="ECO:0000256" key="1">
    <source>
        <dbReference type="SAM" id="MobiDB-lite"/>
    </source>
</evidence>
<organism evidence="2 3">
    <name type="scientific">Gordonia amicalis</name>
    <dbReference type="NCBI Taxonomy" id="89053"/>
    <lineage>
        <taxon>Bacteria</taxon>
        <taxon>Bacillati</taxon>
        <taxon>Actinomycetota</taxon>
        <taxon>Actinomycetes</taxon>
        <taxon>Mycobacteriales</taxon>
        <taxon>Gordoniaceae</taxon>
        <taxon>Gordonia</taxon>
    </lineage>
</organism>
<dbReference type="NCBIfam" id="NF047353">
    <property type="entry name" value="tube_lmo2291"/>
    <property type="match status" value="1"/>
</dbReference>
<name>A0ABU4DJG4_9ACTN</name>
<keyword evidence="3" id="KW-1185">Reference proteome</keyword>
<accession>A0ABU4DJG4</accession>
<evidence type="ECO:0000313" key="2">
    <source>
        <dbReference type="EMBL" id="MDV6309906.1"/>
    </source>
</evidence>
<dbReference type="RefSeq" id="WP_317505617.1">
    <property type="nucleotide sequence ID" value="NZ_JAWLKI010000038.1"/>
</dbReference>
<feature type="region of interest" description="Disordered" evidence="1">
    <location>
        <begin position="138"/>
        <end position="170"/>
    </location>
</feature>
<dbReference type="EMBL" id="JAWLKI010000038">
    <property type="protein sequence ID" value="MDV6309906.1"/>
    <property type="molecule type" value="Genomic_DNA"/>
</dbReference>
<reference evidence="2 3" key="1">
    <citation type="submission" date="2023-10" db="EMBL/GenBank/DDBJ databases">
        <title>Development of a sustainable strategy for remediation of hydrocarbon-contaminated territories based on the waste exchange concept.</title>
        <authorList>
            <person name="Krivoruchko A."/>
        </authorList>
    </citation>
    <scope>NUCLEOTIDE SEQUENCE [LARGE SCALE GENOMIC DNA]</scope>
    <source>
        <strain evidence="2 3">IEGM 1266</strain>
    </source>
</reference>
<proteinExistence type="predicted"/>
<evidence type="ECO:0008006" key="4">
    <source>
        <dbReference type="Google" id="ProtNLM"/>
    </source>
</evidence>
<protein>
    <recommendedName>
        <fullName evidence="4">Major tail protein</fullName>
    </recommendedName>
</protein>
<evidence type="ECO:0000313" key="3">
    <source>
        <dbReference type="Proteomes" id="UP001185779"/>
    </source>
</evidence>
<sequence>MTSPTPILQPDRTQSRDVIQAGKWAVQINTGTYAAPTWVFIYRITNFNPKTDIKTEDATDINDDGWASEVGVGGAATIDIEGLVAGTFDEDGEFTQDPGQAALIAAGEDFGNEVDIRYWRRDGVPTAKRVKGIPKVTLDGGKPGTTQKFSGSIVVNGKPEDITKPAPVTP</sequence>
<gene>
    <name evidence="2" type="ORF">R3P94_21805</name>
</gene>
<dbReference type="Proteomes" id="UP001185779">
    <property type="component" value="Unassembled WGS sequence"/>
</dbReference>
<comment type="caution">
    <text evidence="2">The sequence shown here is derived from an EMBL/GenBank/DDBJ whole genome shotgun (WGS) entry which is preliminary data.</text>
</comment>